<dbReference type="Proteomes" id="UP000748531">
    <property type="component" value="Unassembled WGS sequence"/>
</dbReference>
<dbReference type="PANTHER" id="PTHR46769:SF2">
    <property type="entry name" value="FIBROCYSTIN-L ISOFORM 2 PRECURSOR-RELATED"/>
    <property type="match status" value="1"/>
</dbReference>
<dbReference type="InterPro" id="IPR011050">
    <property type="entry name" value="Pectin_lyase_fold/virulence"/>
</dbReference>
<name>A0A8J4T570_9TREM</name>
<dbReference type="OrthoDB" id="120976at2759"/>
<dbReference type="SUPFAM" id="SSF51126">
    <property type="entry name" value="Pectin lyase-like"/>
    <property type="match status" value="1"/>
</dbReference>
<dbReference type="PANTHER" id="PTHR46769">
    <property type="entry name" value="POLYCYSTIC KIDNEY AND HEPATIC DISEASE 1 (AUTOSOMAL RECESSIVE)-LIKE 1"/>
    <property type="match status" value="1"/>
</dbReference>
<feature type="domain" description="CEMIP beta-helix" evidence="2">
    <location>
        <begin position="124"/>
        <end position="248"/>
    </location>
</feature>
<dbReference type="EMBL" id="LUCH01000070">
    <property type="protein sequence ID" value="KAF5406196.1"/>
    <property type="molecule type" value="Genomic_DNA"/>
</dbReference>
<keyword evidence="1" id="KW-0732">Signal</keyword>
<dbReference type="Pfam" id="PF24606">
    <property type="entry name" value="CEMIP_beta-hel"/>
    <property type="match status" value="1"/>
</dbReference>
<dbReference type="InterPro" id="IPR055401">
    <property type="entry name" value="CEMIP_beta-hel_dom"/>
</dbReference>
<gene>
    <name evidence="3" type="ORF">PHET_00290</name>
</gene>
<accession>A0A8J4T570</accession>
<sequence>MFLLSVVLGRLRLFADKRKPSWTRLLRTAEVGSSELHVRDSPVNWQPNDRIVIATTSKHIMNSEIHTIRVVNETTIYLQNPLKFRHVVYNESFGAHQVFTGAEVGILESNIGIAGDQDSLHLRYGGHLLVIQTTTQNEANSTYLSGVLFERMGQYGPGIGRCALEFVGSDSPVDQAFVSESIFHNTFATAITVQEGANVHLSGNVIFNSLGSGVRLHGDTSRFSHNLIIQTLCSTTIRPTGALELHNIQTTQLTHNVIAGSACACVLLRNSIFHG</sequence>
<reference evidence="3" key="1">
    <citation type="submission" date="2019-05" db="EMBL/GenBank/DDBJ databases">
        <title>Annotation for the trematode Paragonimus heterotremus.</title>
        <authorList>
            <person name="Choi Y.-J."/>
        </authorList>
    </citation>
    <scope>NUCLEOTIDE SEQUENCE</scope>
    <source>
        <strain evidence="3">LC</strain>
    </source>
</reference>
<evidence type="ECO:0000313" key="4">
    <source>
        <dbReference type="Proteomes" id="UP000748531"/>
    </source>
</evidence>
<comment type="caution">
    <text evidence="3">The sequence shown here is derived from an EMBL/GenBank/DDBJ whole genome shotgun (WGS) entry which is preliminary data.</text>
</comment>
<evidence type="ECO:0000259" key="2">
    <source>
        <dbReference type="Pfam" id="PF24606"/>
    </source>
</evidence>
<evidence type="ECO:0000313" key="3">
    <source>
        <dbReference type="EMBL" id="KAF5406196.1"/>
    </source>
</evidence>
<protein>
    <recommendedName>
        <fullName evidence="2">CEMIP beta-helix domain-containing protein</fullName>
    </recommendedName>
</protein>
<organism evidence="3 4">
    <name type="scientific">Paragonimus heterotremus</name>
    <dbReference type="NCBI Taxonomy" id="100268"/>
    <lineage>
        <taxon>Eukaryota</taxon>
        <taxon>Metazoa</taxon>
        <taxon>Spiralia</taxon>
        <taxon>Lophotrochozoa</taxon>
        <taxon>Platyhelminthes</taxon>
        <taxon>Trematoda</taxon>
        <taxon>Digenea</taxon>
        <taxon>Plagiorchiida</taxon>
        <taxon>Troglotremata</taxon>
        <taxon>Troglotrematidae</taxon>
        <taxon>Paragonimus</taxon>
    </lineage>
</organism>
<dbReference type="InterPro" id="IPR052387">
    <property type="entry name" value="Fibrocystin"/>
</dbReference>
<dbReference type="AlphaFoldDB" id="A0A8J4T570"/>
<proteinExistence type="predicted"/>
<evidence type="ECO:0000256" key="1">
    <source>
        <dbReference type="ARBA" id="ARBA00022729"/>
    </source>
</evidence>
<keyword evidence="4" id="KW-1185">Reference proteome</keyword>